<dbReference type="GO" id="GO:1904680">
    <property type="term" value="F:peptide transmembrane transporter activity"/>
    <property type="evidence" value="ECO:0007669"/>
    <property type="project" value="TreeGrafter"/>
</dbReference>
<dbReference type="OrthoDB" id="9764591at2"/>
<dbReference type="InterPro" id="IPR000914">
    <property type="entry name" value="SBP_5_dom"/>
</dbReference>
<accession>A0A6H9WCC4</accession>
<reference evidence="2 3" key="1">
    <citation type="submission" date="2019-09" db="EMBL/GenBank/DDBJ databases">
        <title>Phylogeny of genus Pseudoclavibacter and closely related genus.</title>
        <authorList>
            <person name="Li Y."/>
        </authorList>
    </citation>
    <scope>NUCLEOTIDE SEQUENCE [LARGE SCALE GENOMIC DNA]</scope>
    <source>
        <strain evidence="2 3">EGI 60007</strain>
    </source>
</reference>
<gene>
    <name evidence="2" type="ORF">F8O04_11570</name>
</gene>
<dbReference type="GO" id="GO:0043190">
    <property type="term" value="C:ATP-binding cassette (ABC) transporter complex"/>
    <property type="evidence" value="ECO:0007669"/>
    <property type="project" value="InterPro"/>
</dbReference>
<dbReference type="GO" id="GO:0015833">
    <property type="term" value="P:peptide transport"/>
    <property type="evidence" value="ECO:0007669"/>
    <property type="project" value="TreeGrafter"/>
</dbReference>
<evidence type="ECO:0000313" key="2">
    <source>
        <dbReference type="EMBL" id="KAB1648330.1"/>
    </source>
</evidence>
<dbReference type="Gene3D" id="3.40.190.10">
    <property type="entry name" value="Periplasmic binding protein-like II"/>
    <property type="match status" value="1"/>
</dbReference>
<organism evidence="2 3">
    <name type="scientific">Pseudoclavibacter endophyticus</name>
    <dbReference type="NCBI Taxonomy" id="1778590"/>
    <lineage>
        <taxon>Bacteria</taxon>
        <taxon>Bacillati</taxon>
        <taxon>Actinomycetota</taxon>
        <taxon>Actinomycetes</taxon>
        <taxon>Micrococcales</taxon>
        <taxon>Microbacteriaceae</taxon>
        <taxon>Pseudoclavibacter</taxon>
    </lineage>
</organism>
<name>A0A6H9WCC4_9MICO</name>
<proteinExistence type="predicted"/>
<dbReference type="AlphaFoldDB" id="A0A6H9WCC4"/>
<dbReference type="GO" id="GO:0042597">
    <property type="term" value="C:periplasmic space"/>
    <property type="evidence" value="ECO:0007669"/>
    <property type="project" value="UniProtKB-ARBA"/>
</dbReference>
<dbReference type="EMBL" id="WBJY01000002">
    <property type="protein sequence ID" value="KAB1648330.1"/>
    <property type="molecule type" value="Genomic_DNA"/>
</dbReference>
<sequence>MHSPSRRELRAISDQAHVSAATERGETIVRRPHWGGVAGAVFIVTLGMSGCATNVGDAEAPIDFIYAIDDDPRGMNAQFVGAPMTAMFSAQMLEPLIFQSTDFAFSPALAESWELSDDALTLSFQLREGVTWHDGTPFTADDVKFNFDEIVPLSSFGAEIGERLESVEVTSETTVVIHMSEPYGPILQTVAAQFMVPKHVYEGTDYVTNPANMAPIGTGPLMFDSYDSGEQIVLLRNPDYWGGDVSVDRVIFPIMGDATSRTEALFAGEVDQAVIGIAHQPRVQEDPDFALLETFGYPQDIAMMFNGKSPELEDPAVRQAVFSAIDRQEIAETVLHGLGQPANGFFPEALDWAVSPNVDFSEDFPRDVDAINAALDAAGATTGPDGSRFALDLRYTSERTDTAAMAELARSMLADVGITVNLVGSSATVFTESVYTTSDFDIAFLPATVGSDPSVGITRWYTCNSEKQASANPSQICDEQIDAAAETALTMTGQDERGAAFIDLQDRAEELMIYAPLVWFNGQFPVANTSRWQGLEDGSVMSNRLPWETMTRARG</sequence>
<feature type="domain" description="Solute-binding protein family 5" evidence="1">
    <location>
        <begin position="105"/>
        <end position="465"/>
    </location>
</feature>
<evidence type="ECO:0000259" key="1">
    <source>
        <dbReference type="Pfam" id="PF00496"/>
    </source>
</evidence>
<dbReference type="InterPro" id="IPR039424">
    <property type="entry name" value="SBP_5"/>
</dbReference>
<dbReference type="Gene3D" id="3.10.105.10">
    <property type="entry name" value="Dipeptide-binding Protein, Domain 3"/>
    <property type="match status" value="1"/>
</dbReference>
<comment type="caution">
    <text evidence="2">The sequence shown here is derived from an EMBL/GenBank/DDBJ whole genome shotgun (WGS) entry which is preliminary data.</text>
</comment>
<evidence type="ECO:0000313" key="3">
    <source>
        <dbReference type="Proteomes" id="UP000431744"/>
    </source>
</evidence>
<keyword evidence="3" id="KW-1185">Reference proteome</keyword>
<dbReference type="Pfam" id="PF00496">
    <property type="entry name" value="SBP_bac_5"/>
    <property type="match status" value="1"/>
</dbReference>
<dbReference type="InterPro" id="IPR030678">
    <property type="entry name" value="Peptide/Ni-bd"/>
</dbReference>
<dbReference type="Proteomes" id="UP000431744">
    <property type="component" value="Unassembled WGS sequence"/>
</dbReference>
<dbReference type="PANTHER" id="PTHR30290">
    <property type="entry name" value="PERIPLASMIC BINDING COMPONENT OF ABC TRANSPORTER"/>
    <property type="match status" value="1"/>
</dbReference>
<protein>
    <recommendedName>
        <fullName evidence="1">Solute-binding protein family 5 domain-containing protein</fullName>
    </recommendedName>
</protein>
<dbReference type="SUPFAM" id="SSF53850">
    <property type="entry name" value="Periplasmic binding protein-like II"/>
    <property type="match status" value="1"/>
</dbReference>
<dbReference type="PIRSF" id="PIRSF002741">
    <property type="entry name" value="MppA"/>
    <property type="match status" value="1"/>
</dbReference>